<dbReference type="AlphaFoldDB" id="A0A2T8I8W2"/>
<evidence type="ECO:0000313" key="1">
    <source>
        <dbReference type="EMBL" id="PVH34103.1"/>
    </source>
</evidence>
<organism evidence="1">
    <name type="scientific">Panicum hallii</name>
    <dbReference type="NCBI Taxonomy" id="206008"/>
    <lineage>
        <taxon>Eukaryota</taxon>
        <taxon>Viridiplantae</taxon>
        <taxon>Streptophyta</taxon>
        <taxon>Embryophyta</taxon>
        <taxon>Tracheophyta</taxon>
        <taxon>Spermatophyta</taxon>
        <taxon>Magnoliopsida</taxon>
        <taxon>Liliopsida</taxon>
        <taxon>Poales</taxon>
        <taxon>Poaceae</taxon>
        <taxon>PACMAD clade</taxon>
        <taxon>Panicoideae</taxon>
        <taxon>Panicodae</taxon>
        <taxon>Paniceae</taxon>
        <taxon>Panicinae</taxon>
        <taxon>Panicum</taxon>
        <taxon>Panicum sect. Panicum</taxon>
    </lineage>
</organism>
<reference evidence="1" key="1">
    <citation type="submission" date="2018-04" db="EMBL/GenBank/DDBJ databases">
        <title>WGS assembly of Panicum hallii.</title>
        <authorList>
            <person name="Lovell J."/>
            <person name="Jenkins J."/>
            <person name="Lowry D."/>
            <person name="Mamidi S."/>
            <person name="Sreedasyam A."/>
            <person name="Weng X."/>
            <person name="Barry K."/>
            <person name="Bonette J."/>
            <person name="Campitelli B."/>
            <person name="Daum C."/>
            <person name="Gordon S."/>
            <person name="Gould B."/>
            <person name="Lipzen A."/>
            <person name="Macqueen A."/>
            <person name="Palacio-Mejia J."/>
            <person name="Plott C."/>
            <person name="Shakirov E."/>
            <person name="Shu S."/>
            <person name="Yoshinaga Y."/>
            <person name="Zane M."/>
            <person name="Rokhsar D."/>
            <person name="Grimwood J."/>
            <person name="Schmutz J."/>
            <person name="Juenger T."/>
        </authorList>
    </citation>
    <scope>NUCLEOTIDE SEQUENCE [LARGE SCALE GENOMIC DNA]</scope>
    <source>
        <strain evidence="1">FIL2</strain>
    </source>
</reference>
<dbReference type="EMBL" id="CM008053">
    <property type="protein sequence ID" value="PVH34103.1"/>
    <property type="molecule type" value="Genomic_DNA"/>
</dbReference>
<sequence length="59" mass="6657">MNRRIHGKITRVECRSTDPQVGAEERMGWAIFVEGLGNFNLKIMLKATSGFGLCEREVC</sequence>
<protein>
    <submittedName>
        <fullName evidence="1">Uncharacterized protein</fullName>
    </submittedName>
</protein>
<proteinExistence type="predicted"/>
<accession>A0A2T8I8W2</accession>
<name>A0A2T8I8W2_9POAL</name>
<dbReference type="Gramene" id="PVH34103">
    <property type="protein sequence ID" value="PVH34103"/>
    <property type="gene ID" value="PAHAL_8G144100"/>
</dbReference>
<dbReference type="Proteomes" id="UP000243499">
    <property type="component" value="Chromosome 8"/>
</dbReference>
<gene>
    <name evidence="1" type="ORF">PAHAL_8G144100</name>
</gene>